<dbReference type="PANTHER" id="PTHR10201:SF329">
    <property type="entry name" value="MATRIX METALLOPROTEINASE-C"/>
    <property type="match status" value="1"/>
</dbReference>
<keyword evidence="9" id="KW-0732">Signal</keyword>
<proteinExistence type="inferred from homology"/>
<feature type="chain" id="PRO_5012561901" description="Peptidase metallopeptidase domain-containing protein" evidence="9">
    <location>
        <begin position="19"/>
        <end position="484"/>
    </location>
</feature>
<dbReference type="GO" id="GO:0031012">
    <property type="term" value="C:extracellular matrix"/>
    <property type="evidence" value="ECO:0007669"/>
    <property type="project" value="InterPro"/>
</dbReference>
<feature type="binding site" evidence="8">
    <location>
        <position position="222"/>
    </location>
    <ligand>
        <name>Zn(2+)</name>
        <dbReference type="ChEBI" id="CHEBI:29105"/>
        <label>2</label>
        <note>catalytic</note>
    </ligand>
</feature>
<dbReference type="GO" id="GO:0004222">
    <property type="term" value="F:metalloendopeptidase activity"/>
    <property type="evidence" value="ECO:0007669"/>
    <property type="project" value="InterPro"/>
</dbReference>
<dbReference type="SUPFAM" id="SSF55486">
    <property type="entry name" value="Metalloproteases ('zincins'), catalytic domain"/>
    <property type="match status" value="1"/>
</dbReference>
<dbReference type="Gene3D" id="3.40.390.10">
    <property type="entry name" value="Collagenase (Catalytic Domain)"/>
    <property type="match status" value="2"/>
</dbReference>
<keyword evidence="12" id="KW-1185">Reference proteome</keyword>
<dbReference type="GO" id="GO:0005615">
    <property type="term" value="C:extracellular space"/>
    <property type="evidence" value="ECO:0007669"/>
    <property type="project" value="TreeGrafter"/>
</dbReference>
<dbReference type="PRINTS" id="PR00138">
    <property type="entry name" value="MATRIXIN"/>
</dbReference>
<gene>
    <name evidence="11" type="ORF">WR25_16503</name>
</gene>
<evidence type="ECO:0000313" key="11">
    <source>
        <dbReference type="EMBL" id="PAV57848.1"/>
    </source>
</evidence>
<evidence type="ECO:0000259" key="10">
    <source>
        <dbReference type="SMART" id="SM00235"/>
    </source>
</evidence>
<dbReference type="GO" id="GO:0006508">
    <property type="term" value="P:proteolysis"/>
    <property type="evidence" value="ECO:0007669"/>
    <property type="project" value="UniProtKB-KW"/>
</dbReference>
<evidence type="ECO:0000256" key="1">
    <source>
        <dbReference type="ARBA" id="ARBA00010370"/>
    </source>
</evidence>
<dbReference type="STRING" id="2018661.A0A2A2J7V3"/>
<dbReference type="OrthoDB" id="406838at2759"/>
<dbReference type="Proteomes" id="UP000218231">
    <property type="component" value="Unassembled WGS sequence"/>
</dbReference>
<dbReference type="Pfam" id="PF01471">
    <property type="entry name" value="PG_binding_1"/>
    <property type="match status" value="1"/>
</dbReference>
<keyword evidence="5 8" id="KW-0862">Zinc</keyword>
<comment type="cofactor">
    <cofactor evidence="8">
        <name>Zn(2+)</name>
        <dbReference type="ChEBI" id="CHEBI:29105"/>
    </cofactor>
    <text evidence="8">Binds 2 Zn(2+) ions per subunit.</text>
</comment>
<feature type="binding site" description="in inhibited form" evidence="8">
    <location>
        <position position="124"/>
    </location>
    <ligand>
        <name>Zn(2+)</name>
        <dbReference type="ChEBI" id="CHEBI:29105"/>
        <label>2</label>
        <note>catalytic</note>
    </ligand>
</feature>
<dbReference type="SMART" id="SM00235">
    <property type="entry name" value="ZnMc"/>
    <property type="match status" value="1"/>
</dbReference>
<reference evidence="11 12" key="1">
    <citation type="journal article" date="2017" name="Curr. Biol.">
        <title>Genome architecture and evolution of a unichromosomal asexual nematode.</title>
        <authorList>
            <person name="Fradin H."/>
            <person name="Zegar C."/>
            <person name="Gutwein M."/>
            <person name="Lucas J."/>
            <person name="Kovtun M."/>
            <person name="Corcoran D."/>
            <person name="Baugh L.R."/>
            <person name="Kiontke K."/>
            <person name="Gunsalus K."/>
            <person name="Fitch D.H."/>
            <person name="Piano F."/>
        </authorList>
    </citation>
    <scope>NUCLEOTIDE SEQUENCE [LARGE SCALE GENOMIC DNA]</scope>
    <source>
        <strain evidence="11">PF1309</strain>
    </source>
</reference>
<sequence length="484" mass="54363">MIIRRLTITLVLVSISDAGFFSDLVSNLKGNSNSGSNSGGGGGISHGHSNKFNVAPVSEDKAKDYLQDFGYISPTNLQTGGMAGDFDVGSMIKKAVTKFQEFAGLAKTGILDSVTRKKMAMPRCGFTDAPLAITASGGSSGFKWKKSHITYSFESYTPDLDRDTVKRAIREAYGKWSAVAPISFEEVPQGRGDIKIKFGTKNHGDPCDYTDILAVAIHEGGHTLGLEHSRNDKAIMAPFYQSTVDSSGRYIAPELTSDDISAIQDIYGRPWFWFILFIIRQLFEWFELGRFFRSAFTYDAIAMGWLQLKWMGKFELWRLGRQLQLDDQVHRGEGQRQDRALRSVELTRNSEVLQGVRDLSMHIRQVYGYLFNRHSLKFDLDNGFPKQLPRDVPFRPTGALRWVNGHQVVLSESGQFVVYDENWNKVTLTSRIDNYFENLPYNVKGTELAAGMSLTGFASNSVFTYDSRAKRVTNETPLSRYLQC</sequence>
<evidence type="ECO:0000256" key="2">
    <source>
        <dbReference type="ARBA" id="ARBA00022670"/>
    </source>
</evidence>
<dbReference type="SUPFAM" id="SSF47090">
    <property type="entry name" value="PGBD-like"/>
    <property type="match status" value="1"/>
</dbReference>
<dbReference type="InterPro" id="IPR006026">
    <property type="entry name" value="Peptidase_Metallo"/>
</dbReference>
<evidence type="ECO:0000256" key="3">
    <source>
        <dbReference type="ARBA" id="ARBA00022723"/>
    </source>
</evidence>
<evidence type="ECO:0000256" key="4">
    <source>
        <dbReference type="ARBA" id="ARBA00022801"/>
    </source>
</evidence>
<dbReference type="SUPFAM" id="SSF50923">
    <property type="entry name" value="Hemopexin-like domain"/>
    <property type="match status" value="1"/>
</dbReference>
<dbReference type="PANTHER" id="PTHR10201">
    <property type="entry name" value="MATRIX METALLOPROTEINASE"/>
    <property type="match status" value="1"/>
</dbReference>
<feature type="binding site" evidence="8">
    <location>
        <position position="236"/>
    </location>
    <ligand>
        <name>Zn(2+)</name>
        <dbReference type="ChEBI" id="CHEBI:29105"/>
        <label>2</label>
        <note>catalytic</note>
    </ligand>
</feature>
<dbReference type="InterPro" id="IPR002477">
    <property type="entry name" value="Peptidoglycan-bd-like"/>
</dbReference>
<evidence type="ECO:0000256" key="5">
    <source>
        <dbReference type="ARBA" id="ARBA00022833"/>
    </source>
</evidence>
<comment type="similarity">
    <text evidence="1">Belongs to the peptidase M10A family.</text>
</comment>
<feature type="signal peptide" evidence="9">
    <location>
        <begin position="1"/>
        <end position="18"/>
    </location>
</feature>
<dbReference type="GO" id="GO:0030574">
    <property type="term" value="P:collagen catabolic process"/>
    <property type="evidence" value="ECO:0007669"/>
    <property type="project" value="TreeGrafter"/>
</dbReference>
<feature type="binding site" evidence="8">
    <location>
        <position position="159"/>
    </location>
    <ligand>
        <name>Ca(2+)</name>
        <dbReference type="ChEBI" id="CHEBI:29108"/>
        <label>1</label>
    </ligand>
</feature>
<comment type="cofactor">
    <cofactor evidence="8">
        <name>Ca(2+)</name>
        <dbReference type="ChEBI" id="CHEBI:29108"/>
    </cofactor>
    <text evidence="8">Can bind about 5 Ca(2+) ions per subunit.</text>
</comment>
<feature type="binding site" evidence="8">
    <location>
        <position position="218"/>
    </location>
    <ligand>
        <name>Zn(2+)</name>
        <dbReference type="ChEBI" id="CHEBI:29105"/>
        <label>2</label>
        <note>catalytic</note>
    </ligand>
</feature>
<protein>
    <recommendedName>
        <fullName evidence="10">Peptidase metallopeptidase domain-containing protein</fullName>
    </recommendedName>
</protein>
<dbReference type="InterPro" id="IPR036375">
    <property type="entry name" value="Hemopexin-like_dom_sf"/>
</dbReference>
<keyword evidence="3 8" id="KW-0479">Metal-binding</keyword>
<evidence type="ECO:0000256" key="9">
    <source>
        <dbReference type="SAM" id="SignalP"/>
    </source>
</evidence>
<feature type="binding site" evidence="8">
    <location>
        <position position="203"/>
    </location>
    <ligand>
        <name>Zn(2+)</name>
        <dbReference type="ChEBI" id="CHEBI:29105"/>
        <label>1</label>
    </ligand>
</feature>
<keyword evidence="2" id="KW-0645">Protease</keyword>
<evidence type="ECO:0000256" key="8">
    <source>
        <dbReference type="PIRSR" id="PIRSR621190-2"/>
    </source>
</evidence>
<dbReference type="GO" id="GO:0030198">
    <property type="term" value="P:extracellular matrix organization"/>
    <property type="evidence" value="ECO:0007669"/>
    <property type="project" value="TreeGrafter"/>
</dbReference>
<accession>A0A2A2J7V3</accession>
<name>A0A2A2J7V3_9BILA</name>
<dbReference type="InterPro" id="IPR001818">
    <property type="entry name" value="Pept_M10_metallopeptidase"/>
</dbReference>
<dbReference type="GO" id="GO:0008270">
    <property type="term" value="F:zinc ion binding"/>
    <property type="evidence" value="ECO:0007669"/>
    <property type="project" value="InterPro"/>
</dbReference>
<feature type="binding site" evidence="8">
    <location>
        <position position="205"/>
    </location>
    <ligand>
        <name>Zn(2+)</name>
        <dbReference type="ChEBI" id="CHEBI:29105"/>
        <label>1</label>
    </ligand>
</feature>
<feature type="binding site" evidence="8">
    <location>
        <position position="193"/>
    </location>
    <ligand>
        <name>Ca(2+)</name>
        <dbReference type="ChEBI" id="CHEBI:29108"/>
        <label>2</label>
    </ligand>
</feature>
<dbReference type="Gene3D" id="2.110.10.10">
    <property type="entry name" value="Hemopexin-like domain"/>
    <property type="match status" value="1"/>
</dbReference>
<organism evidence="11 12">
    <name type="scientific">Diploscapter pachys</name>
    <dbReference type="NCBI Taxonomy" id="2018661"/>
    <lineage>
        <taxon>Eukaryota</taxon>
        <taxon>Metazoa</taxon>
        <taxon>Ecdysozoa</taxon>
        <taxon>Nematoda</taxon>
        <taxon>Chromadorea</taxon>
        <taxon>Rhabditida</taxon>
        <taxon>Rhabditina</taxon>
        <taxon>Rhabditomorpha</taxon>
        <taxon>Rhabditoidea</taxon>
        <taxon>Rhabditidae</taxon>
        <taxon>Diploscapter</taxon>
    </lineage>
</organism>
<keyword evidence="4" id="KW-0378">Hydrolase</keyword>
<dbReference type="AlphaFoldDB" id="A0A2A2J7V3"/>
<feature type="active site" evidence="7">
    <location>
        <position position="219"/>
    </location>
</feature>
<feature type="binding site" evidence="8">
    <location>
        <position position="228"/>
    </location>
    <ligand>
        <name>Zn(2+)</name>
        <dbReference type="ChEBI" id="CHEBI:29105"/>
        <label>2</label>
        <note>catalytic</note>
    </ligand>
</feature>
<evidence type="ECO:0000313" key="12">
    <source>
        <dbReference type="Proteomes" id="UP000218231"/>
    </source>
</evidence>
<evidence type="ECO:0000256" key="6">
    <source>
        <dbReference type="ARBA" id="ARBA00023049"/>
    </source>
</evidence>
<comment type="caution">
    <text evidence="11">The sequence shown here is derived from an EMBL/GenBank/DDBJ whole genome shotgun (WGS) entry which is preliminary data.</text>
</comment>
<dbReference type="InterPro" id="IPR024079">
    <property type="entry name" value="MetalloPept_cat_dom_sf"/>
</dbReference>
<dbReference type="Pfam" id="PF00413">
    <property type="entry name" value="Peptidase_M10"/>
    <property type="match status" value="2"/>
</dbReference>
<dbReference type="InterPro" id="IPR036365">
    <property type="entry name" value="PGBD-like_sf"/>
</dbReference>
<keyword evidence="8" id="KW-0106">Calcium</keyword>
<dbReference type="EMBL" id="LIAE01010616">
    <property type="protein sequence ID" value="PAV57848.1"/>
    <property type="molecule type" value="Genomic_DNA"/>
</dbReference>
<dbReference type="InterPro" id="IPR021190">
    <property type="entry name" value="Pept_M10A"/>
</dbReference>
<evidence type="ECO:0000256" key="7">
    <source>
        <dbReference type="PIRSR" id="PIRSR621190-1"/>
    </source>
</evidence>
<feature type="domain" description="Peptidase metallopeptidase" evidence="10">
    <location>
        <begin position="140"/>
        <end position="269"/>
    </location>
</feature>
<keyword evidence="6" id="KW-0482">Metalloprotease</keyword>